<dbReference type="SUPFAM" id="SSF52047">
    <property type="entry name" value="RNI-like"/>
    <property type="match status" value="1"/>
</dbReference>
<feature type="region of interest" description="Disordered" evidence="4">
    <location>
        <begin position="348"/>
        <end position="367"/>
    </location>
</feature>
<comment type="caution">
    <text evidence="5">The sequence shown here is derived from an EMBL/GenBank/DDBJ whole genome shotgun (WGS) entry which is preliminary data.</text>
</comment>
<dbReference type="GO" id="GO:0000054">
    <property type="term" value="P:ribosomal subunit export from nucleus"/>
    <property type="evidence" value="ECO:0007669"/>
    <property type="project" value="EnsemblFungi"/>
</dbReference>
<dbReference type="Pfam" id="PF13516">
    <property type="entry name" value="LRR_6"/>
    <property type="match status" value="3"/>
</dbReference>
<sequence length="387" mass="41509">MTASTKFSLEGKVLKLNTFDDAAQVVSDLNAIAAESLEEIVFSGNTFNVGAAKAVADALKNKVNLKIANLSDIFTGRLKDEIPLALDAFVDAFVDKKSLQVIDLSDNAFGPAGAAPIRRLFIENRSITTLKLNNNGLGIEGGRLISTSLIEAAAANEEKKLPNMHTIIMGRNRLESVSARNMSLAFPILPNLKELRMPQNGIRPDGIEVLLAALGKSCPLLEILDVQDNTFTKPGAKALAIALPSWPNLRILNVGDCLLGRAGSKTFLKALTPATVTPNLETLIYTFNEMDIEGAKLIPGVLATKKKLGVLHLNGNTFDAEDDVVEVIRGALRANGFVEGLDELEDMEEVDSEAEEEEDDEDEDDVVAQKPEADVDALANALGGVHV</sequence>
<evidence type="ECO:0000256" key="1">
    <source>
        <dbReference type="ARBA" id="ARBA00022468"/>
    </source>
</evidence>
<evidence type="ECO:0000313" key="6">
    <source>
        <dbReference type="Proteomes" id="UP000193642"/>
    </source>
</evidence>
<dbReference type="GO" id="GO:0005829">
    <property type="term" value="C:cytosol"/>
    <property type="evidence" value="ECO:0007669"/>
    <property type="project" value="EnsemblFungi"/>
</dbReference>
<dbReference type="GO" id="GO:0031267">
    <property type="term" value="F:small GTPase binding"/>
    <property type="evidence" value="ECO:0007669"/>
    <property type="project" value="EnsemblFungi"/>
</dbReference>
<keyword evidence="6" id="KW-1185">Reference proteome</keyword>
<dbReference type="GO" id="GO:0006404">
    <property type="term" value="P:RNA import into nucleus"/>
    <property type="evidence" value="ECO:0007669"/>
    <property type="project" value="EnsemblFungi"/>
</dbReference>
<dbReference type="OrthoDB" id="184583at2759"/>
<feature type="compositionally biased region" description="Acidic residues" evidence="4">
    <location>
        <begin position="348"/>
        <end position="366"/>
    </location>
</feature>
<keyword evidence="2" id="KW-0433">Leucine-rich repeat</keyword>
<dbReference type="EMBL" id="MCGO01000031">
    <property type="protein sequence ID" value="ORY41618.1"/>
    <property type="molecule type" value="Genomic_DNA"/>
</dbReference>
<dbReference type="Proteomes" id="UP000193642">
    <property type="component" value="Unassembled WGS sequence"/>
</dbReference>
<name>A0A1Y2C3L4_9FUNG</name>
<dbReference type="GO" id="GO:0006409">
    <property type="term" value="P:tRNA export from nucleus"/>
    <property type="evidence" value="ECO:0007669"/>
    <property type="project" value="EnsemblFungi"/>
</dbReference>
<dbReference type="PANTHER" id="PTHR24113">
    <property type="entry name" value="RAN GTPASE-ACTIVATING PROTEIN 1"/>
    <property type="match status" value="1"/>
</dbReference>
<gene>
    <name evidence="5" type="ORF">BCR33DRAFT_718776</name>
</gene>
<dbReference type="SMART" id="SM00368">
    <property type="entry name" value="LRR_RI"/>
    <property type="match status" value="7"/>
</dbReference>
<proteinExistence type="predicted"/>
<evidence type="ECO:0000256" key="4">
    <source>
        <dbReference type="SAM" id="MobiDB-lite"/>
    </source>
</evidence>
<accession>A0A1Y2C3L4</accession>
<dbReference type="InterPro" id="IPR032675">
    <property type="entry name" value="LRR_dom_sf"/>
</dbReference>
<dbReference type="CDD" id="cd00116">
    <property type="entry name" value="LRR_RI"/>
    <property type="match status" value="1"/>
</dbReference>
<keyword evidence="3" id="KW-0677">Repeat</keyword>
<dbReference type="GO" id="GO:0000781">
    <property type="term" value="C:chromosome, telomeric region"/>
    <property type="evidence" value="ECO:0007669"/>
    <property type="project" value="GOC"/>
</dbReference>
<keyword evidence="1" id="KW-0343">GTPase activation</keyword>
<dbReference type="Gene3D" id="3.80.10.10">
    <property type="entry name" value="Ribonuclease Inhibitor"/>
    <property type="match status" value="1"/>
</dbReference>
<protein>
    <submittedName>
        <fullName evidence="5">RNI-like protein</fullName>
    </submittedName>
</protein>
<organism evidence="5 6">
    <name type="scientific">Rhizoclosmatium globosum</name>
    <dbReference type="NCBI Taxonomy" id="329046"/>
    <lineage>
        <taxon>Eukaryota</taxon>
        <taxon>Fungi</taxon>
        <taxon>Fungi incertae sedis</taxon>
        <taxon>Chytridiomycota</taxon>
        <taxon>Chytridiomycota incertae sedis</taxon>
        <taxon>Chytridiomycetes</taxon>
        <taxon>Chytridiales</taxon>
        <taxon>Chytriomycetaceae</taxon>
        <taxon>Rhizoclosmatium</taxon>
    </lineage>
</organism>
<evidence type="ECO:0000256" key="2">
    <source>
        <dbReference type="ARBA" id="ARBA00022614"/>
    </source>
</evidence>
<dbReference type="PANTHER" id="PTHR24113:SF12">
    <property type="entry name" value="RAN GTPASE-ACTIVATING PROTEIN 1"/>
    <property type="match status" value="1"/>
</dbReference>
<dbReference type="GO" id="GO:0031509">
    <property type="term" value="P:subtelomeric heterochromatin formation"/>
    <property type="evidence" value="ECO:0007669"/>
    <property type="project" value="EnsemblFungi"/>
</dbReference>
<dbReference type="GO" id="GO:0006606">
    <property type="term" value="P:protein import into nucleus"/>
    <property type="evidence" value="ECO:0007669"/>
    <property type="project" value="EnsemblFungi"/>
</dbReference>
<dbReference type="STRING" id="329046.A0A1Y2C3L4"/>
<evidence type="ECO:0000256" key="3">
    <source>
        <dbReference type="ARBA" id="ARBA00022737"/>
    </source>
</evidence>
<dbReference type="InterPro" id="IPR027038">
    <property type="entry name" value="RanGap"/>
</dbReference>
<dbReference type="AlphaFoldDB" id="A0A1Y2C3L4"/>
<evidence type="ECO:0000313" key="5">
    <source>
        <dbReference type="EMBL" id="ORY41618.1"/>
    </source>
</evidence>
<reference evidence="5 6" key="1">
    <citation type="submission" date="2016-07" db="EMBL/GenBank/DDBJ databases">
        <title>Pervasive Adenine N6-methylation of Active Genes in Fungi.</title>
        <authorList>
            <consortium name="DOE Joint Genome Institute"/>
            <person name="Mondo S.J."/>
            <person name="Dannebaum R.O."/>
            <person name="Kuo R.C."/>
            <person name="Labutti K."/>
            <person name="Haridas S."/>
            <person name="Kuo A."/>
            <person name="Salamov A."/>
            <person name="Ahrendt S.R."/>
            <person name="Lipzen A."/>
            <person name="Sullivan W."/>
            <person name="Andreopoulos W.B."/>
            <person name="Clum A."/>
            <person name="Lindquist E."/>
            <person name="Daum C."/>
            <person name="Ramamoorthy G.K."/>
            <person name="Gryganskyi A."/>
            <person name="Culley D."/>
            <person name="Magnuson J.K."/>
            <person name="James T.Y."/>
            <person name="O'Malley M.A."/>
            <person name="Stajich J.E."/>
            <person name="Spatafora J.W."/>
            <person name="Visel A."/>
            <person name="Grigoriev I.V."/>
        </authorList>
    </citation>
    <scope>NUCLEOTIDE SEQUENCE [LARGE SCALE GENOMIC DNA]</scope>
    <source>
        <strain evidence="5 6">JEL800</strain>
    </source>
</reference>
<dbReference type="GO" id="GO:0048471">
    <property type="term" value="C:perinuclear region of cytoplasm"/>
    <property type="evidence" value="ECO:0007669"/>
    <property type="project" value="TreeGrafter"/>
</dbReference>
<dbReference type="GO" id="GO:0034399">
    <property type="term" value="C:nuclear periphery"/>
    <property type="evidence" value="ECO:0007669"/>
    <property type="project" value="EnsemblFungi"/>
</dbReference>
<dbReference type="InterPro" id="IPR001611">
    <property type="entry name" value="Leu-rich_rpt"/>
</dbReference>
<dbReference type="GO" id="GO:0005096">
    <property type="term" value="F:GTPase activator activity"/>
    <property type="evidence" value="ECO:0007669"/>
    <property type="project" value="UniProtKB-KW"/>
</dbReference>
<dbReference type="GO" id="GO:0006611">
    <property type="term" value="P:protein export from nucleus"/>
    <property type="evidence" value="ECO:0007669"/>
    <property type="project" value="EnsemblFungi"/>
</dbReference>